<name>A0AAD3XNX4_NEPGR</name>
<accession>A0AAD3XNX4</accession>
<keyword evidence="2" id="KW-1185">Reference proteome</keyword>
<evidence type="ECO:0000313" key="2">
    <source>
        <dbReference type="Proteomes" id="UP001279734"/>
    </source>
</evidence>
<comment type="caution">
    <text evidence="1">The sequence shown here is derived from an EMBL/GenBank/DDBJ whole genome shotgun (WGS) entry which is preliminary data.</text>
</comment>
<proteinExistence type="predicted"/>
<dbReference type="Proteomes" id="UP001279734">
    <property type="component" value="Unassembled WGS sequence"/>
</dbReference>
<evidence type="ECO:0000313" key="1">
    <source>
        <dbReference type="EMBL" id="GMH11892.1"/>
    </source>
</evidence>
<gene>
    <name evidence="1" type="ORF">Nepgr_013733</name>
</gene>
<protein>
    <submittedName>
        <fullName evidence="1">Uncharacterized protein</fullName>
    </submittedName>
</protein>
<dbReference type="AlphaFoldDB" id="A0AAD3XNX4"/>
<organism evidence="1 2">
    <name type="scientific">Nepenthes gracilis</name>
    <name type="common">Slender pitcher plant</name>
    <dbReference type="NCBI Taxonomy" id="150966"/>
    <lineage>
        <taxon>Eukaryota</taxon>
        <taxon>Viridiplantae</taxon>
        <taxon>Streptophyta</taxon>
        <taxon>Embryophyta</taxon>
        <taxon>Tracheophyta</taxon>
        <taxon>Spermatophyta</taxon>
        <taxon>Magnoliopsida</taxon>
        <taxon>eudicotyledons</taxon>
        <taxon>Gunneridae</taxon>
        <taxon>Pentapetalae</taxon>
        <taxon>Caryophyllales</taxon>
        <taxon>Nepenthaceae</taxon>
        <taxon>Nepenthes</taxon>
    </lineage>
</organism>
<reference evidence="1" key="1">
    <citation type="submission" date="2023-05" db="EMBL/GenBank/DDBJ databases">
        <title>Nepenthes gracilis genome sequencing.</title>
        <authorList>
            <person name="Fukushima K."/>
        </authorList>
    </citation>
    <scope>NUCLEOTIDE SEQUENCE</scope>
    <source>
        <strain evidence="1">SING2019-196</strain>
    </source>
</reference>
<dbReference type="EMBL" id="BSYO01000011">
    <property type="protein sequence ID" value="GMH11892.1"/>
    <property type="molecule type" value="Genomic_DNA"/>
</dbReference>
<sequence>MNIFKIGSTVEELKNVPLCMWRSGEIVAEKEVEYIVRYDSFLGAAMAESSQRVSREAVGPCPPLMKSVVCREVDNHVEVFDTGYWKDNKWFELERILGFVKM</sequence>